<feature type="region of interest" description="Disordered" evidence="1">
    <location>
        <begin position="142"/>
        <end position="278"/>
    </location>
</feature>
<dbReference type="EMBL" id="KN831779">
    <property type="protein sequence ID" value="KIM41853.1"/>
    <property type="molecule type" value="Genomic_DNA"/>
</dbReference>
<feature type="compositionally biased region" description="Basic residues" evidence="1">
    <location>
        <begin position="218"/>
        <end position="227"/>
    </location>
</feature>
<dbReference type="OrthoDB" id="2793736at2759"/>
<feature type="compositionally biased region" description="Low complexity" evidence="1">
    <location>
        <begin position="157"/>
        <end position="184"/>
    </location>
</feature>
<dbReference type="HOGENOM" id="CLU_093921_0_0_1"/>
<feature type="compositionally biased region" description="Basic residues" evidence="1">
    <location>
        <begin position="198"/>
        <end position="208"/>
    </location>
</feature>
<reference evidence="3" key="2">
    <citation type="submission" date="2015-01" db="EMBL/GenBank/DDBJ databases">
        <title>Evolutionary Origins and Diversification of the Mycorrhizal Mutualists.</title>
        <authorList>
            <consortium name="DOE Joint Genome Institute"/>
            <consortium name="Mycorrhizal Genomics Consortium"/>
            <person name="Kohler A."/>
            <person name="Kuo A."/>
            <person name="Nagy L.G."/>
            <person name="Floudas D."/>
            <person name="Copeland A."/>
            <person name="Barry K.W."/>
            <person name="Cichocki N."/>
            <person name="Veneault-Fourrey C."/>
            <person name="LaButti K."/>
            <person name="Lindquist E.A."/>
            <person name="Lipzen A."/>
            <person name="Lundell T."/>
            <person name="Morin E."/>
            <person name="Murat C."/>
            <person name="Riley R."/>
            <person name="Ohm R."/>
            <person name="Sun H."/>
            <person name="Tunlid A."/>
            <person name="Henrissat B."/>
            <person name="Grigoriev I.V."/>
            <person name="Hibbett D.S."/>
            <person name="Martin F."/>
        </authorList>
    </citation>
    <scope>NUCLEOTIDE SEQUENCE [LARGE SCALE GENOMIC DNA]</scope>
    <source>
        <strain evidence="3">h7</strain>
    </source>
</reference>
<accession>A0A0C2XW15</accession>
<name>A0A0C2XW15_HEBCY</name>
<dbReference type="AlphaFoldDB" id="A0A0C2XW15"/>
<gene>
    <name evidence="2" type="ORF">M413DRAFT_445065</name>
</gene>
<feature type="compositionally biased region" description="Basic residues" evidence="1">
    <location>
        <begin position="267"/>
        <end position="278"/>
    </location>
</feature>
<dbReference type="Proteomes" id="UP000053424">
    <property type="component" value="Unassembled WGS sequence"/>
</dbReference>
<sequence length="278" mass="31566">MVLPQQNFSASTSMQYPLSLPGSLDDALRSQRKFADLAYRVRFLSNFLAAARELLELISPHHFNFSLYHEQIITIIELARKTLESARVLPYLWASCPERLVPHKNAYINLLRMLQSNERYVDTQSQKRLRILLMPLTSNFAIEKGGSPPPARDLGKSSFTTSSVTRSRASSPSPEPSSSTMLPPDDIPNAYSRPHAPSLRHKPSGHRLWHSEELVTPKLRRKHRSPSPHRADKQLDQENVAPTVSFYQPPPKQRFGIFLTGKSSMMGKHKDRTGRPTH</sequence>
<keyword evidence="3" id="KW-1185">Reference proteome</keyword>
<evidence type="ECO:0000313" key="3">
    <source>
        <dbReference type="Proteomes" id="UP000053424"/>
    </source>
</evidence>
<evidence type="ECO:0000256" key="1">
    <source>
        <dbReference type="SAM" id="MobiDB-lite"/>
    </source>
</evidence>
<protein>
    <submittedName>
        <fullName evidence="2">Uncharacterized protein</fullName>
    </submittedName>
</protein>
<reference evidence="2 3" key="1">
    <citation type="submission" date="2014-04" db="EMBL/GenBank/DDBJ databases">
        <authorList>
            <consortium name="DOE Joint Genome Institute"/>
            <person name="Kuo A."/>
            <person name="Gay G."/>
            <person name="Dore J."/>
            <person name="Kohler A."/>
            <person name="Nagy L.G."/>
            <person name="Floudas D."/>
            <person name="Copeland A."/>
            <person name="Barry K.W."/>
            <person name="Cichocki N."/>
            <person name="Veneault-Fourrey C."/>
            <person name="LaButti K."/>
            <person name="Lindquist E.A."/>
            <person name="Lipzen A."/>
            <person name="Lundell T."/>
            <person name="Morin E."/>
            <person name="Murat C."/>
            <person name="Sun H."/>
            <person name="Tunlid A."/>
            <person name="Henrissat B."/>
            <person name="Grigoriev I.V."/>
            <person name="Hibbett D.S."/>
            <person name="Martin F."/>
            <person name="Nordberg H.P."/>
            <person name="Cantor M.N."/>
            <person name="Hua S.X."/>
        </authorList>
    </citation>
    <scope>NUCLEOTIDE SEQUENCE [LARGE SCALE GENOMIC DNA]</scope>
    <source>
        <strain evidence="3">h7</strain>
    </source>
</reference>
<proteinExistence type="predicted"/>
<evidence type="ECO:0000313" key="2">
    <source>
        <dbReference type="EMBL" id="KIM41853.1"/>
    </source>
</evidence>
<organism evidence="2 3">
    <name type="scientific">Hebeloma cylindrosporum</name>
    <dbReference type="NCBI Taxonomy" id="76867"/>
    <lineage>
        <taxon>Eukaryota</taxon>
        <taxon>Fungi</taxon>
        <taxon>Dikarya</taxon>
        <taxon>Basidiomycota</taxon>
        <taxon>Agaricomycotina</taxon>
        <taxon>Agaricomycetes</taxon>
        <taxon>Agaricomycetidae</taxon>
        <taxon>Agaricales</taxon>
        <taxon>Agaricineae</taxon>
        <taxon>Hymenogastraceae</taxon>
        <taxon>Hebeloma</taxon>
    </lineage>
</organism>